<evidence type="ECO:0000256" key="8">
    <source>
        <dbReference type="SAM" id="MobiDB-lite"/>
    </source>
</evidence>
<feature type="compositionally biased region" description="Basic and acidic residues" evidence="8">
    <location>
        <begin position="865"/>
        <end position="877"/>
    </location>
</feature>
<dbReference type="InterPro" id="IPR009044">
    <property type="entry name" value="ssDNA-bd_transcriptional_reg"/>
</dbReference>
<evidence type="ECO:0000313" key="10">
    <source>
        <dbReference type="EMBL" id="EFN55004.1"/>
    </source>
</evidence>
<feature type="compositionally biased region" description="Basic and acidic residues" evidence="8">
    <location>
        <begin position="984"/>
        <end position="1001"/>
    </location>
</feature>
<evidence type="ECO:0000256" key="5">
    <source>
        <dbReference type="ARBA" id="ARBA00022946"/>
    </source>
</evidence>
<dbReference type="GO" id="GO:0006355">
    <property type="term" value="P:regulation of DNA-templated transcription"/>
    <property type="evidence" value="ECO:0007669"/>
    <property type="project" value="InterPro"/>
</dbReference>
<comment type="similarity">
    <text evidence="2">Belongs to the Whirly family.</text>
</comment>
<dbReference type="InterPro" id="IPR035979">
    <property type="entry name" value="RBD_domain_sf"/>
</dbReference>
<dbReference type="AlphaFoldDB" id="E1ZGV3"/>
<feature type="region of interest" description="Disordered" evidence="8">
    <location>
        <begin position="235"/>
        <end position="256"/>
    </location>
</feature>
<evidence type="ECO:0000259" key="9">
    <source>
        <dbReference type="PROSITE" id="PS50102"/>
    </source>
</evidence>
<evidence type="ECO:0000256" key="1">
    <source>
        <dbReference type="ARBA" id="ARBA00004123"/>
    </source>
</evidence>
<evidence type="ECO:0000256" key="2">
    <source>
        <dbReference type="ARBA" id="ARBA00006061"/>
    </source>
</evidence>
<feature type="domain" description="RRM" evidence="9">
    <location>
        <begin position="696"/>
        <end position="792"/>
    </location>
</feature>
<feature type="compositionally biased region" description="Basic residues" evidence="8">
    <location>
        <begin position="900"/>
        <end position="910"/>
    </location>
</feature>
<dbReference type="CDD" id="cd12413">
    <property type="entry name" value="RRM1_RBM28_like"/>
    <property type="match status" value="1"/>
</dbReference>
<feature type="compositionally biased region" description="Gly residues" evidence="8">
    <location>
        <begin position="1036"/>
        <end position="1047"/>
    </location>
</feature>
<dbReference type="GO" id="GO:0003697">
    <property type="term" value="F:single-stranded DNA binding"/>
    <property type="evidence" value="ECO:0007669"/>
    <property type="project" value="InterPro"/>
</dbReference>
<dbReference type="InterPro" id="IPR000504">
    <property type="entry name" value="RRM_dom"/>
</dbReference>
<dbReference type="Gene3D" id="2.30.31.10">
    <property type="entry name" value="Transcriptional Coactivator Pc4, Chain A"/>
    <property type="match status" value="1"/>
</dbReference>
<dbReference type="Pfam" id="PF00076">
    <property type="entry name" value="RRM_1"/>
    <property type="match status" value="4"/>
</dbReference>
<comment type="subcellular location">
    <subcellularLocation>
        <location evidence="1">Nucleus</location>
    </subcellularLocation>
</comment>
<evidence type="ECO:0000256" key="6">
    <source>
        <dbReference type="ARBA" id="ARBA00023242"/>
    </source>
</evidence>
<dbReference type="KEGG" id="cvr:CHLNCDRAFT_134820"/>
<feature type="region of interest" description="Disordered" evidence="8">
    <location>
        <begin position="438"/>
        <end position="512"/>
    </location>
</feature>
<feature type="compositionally biased region" description="Gly residues" evidence="8">
    <location>
        <begin position="824"/>
        <end position="834"/>
    </location>
</feature>
<organism evidence="11">
    <name type="scientific">Chlorella variabilis</name>
    <name type="common">Green alga</name>
    <dbReference type="NCBI Taxonomy" id="554065"/>
    <lineage>
        <taxon>Eukaryota</taxon>
        <taxon>Viridiplantae</taxon>
        <taxon>Chlorophyta</taxon>
        <taxon>core chlorophytes</taxon>
        <taxon>Trebouxiophyceae</taxon>
        <taxon>Chlorellales</taxon>
        <taxon>Chlorellaceae</taxon>
        <taxon>Chlorella clade</taxon>
        <taxon>Chlorella</taxon>
    </lineage>
</organism>
<feature type="domain" description="RRM" evidence="9">
    <location>
        <begin position="540"/>
        <end position="626"/>
    </location>
</feature>
<feature type="compositionally biased region" description="Low complexity" evidence="8">
    <location>
        <begin position="1048"/>
        <end position="1057"/>
    </location>
</feature>
<evidence type="ECO:0000256" key="7">
    <source>
        <dbReference type="PROSITE-ProRule" id="PRU00176"/>
    </source>
</evidence>
<gene>
    <name evidence="10" type="ORF">CHLNCDRAFT_134820</name>
</gene>
<dbReference type="CDD" id="cd12414">
    <property type="entry name" value="RRM2_RBM28_like"/>
    <property type="match status" value="1"/>
</dbReference>
<dbReference type="PROSITE" id="PS50102">
    <property type="entry name" value="RRM"/>
    <property type="match status" value="4"/>
</dbReference>
<dbReference type="InterPro" id="IPR051945">
    <property type="entry name" value="RRM_MRD1_RNA_proc_ribogen"/>
</dbReference>
<protein>
    <recommendedName>
        <fullName evidence="9">RRM domain-containing protein</fullName>
    </recommendedName>
</protein>
<evidence type="ECO:0000256" key="4">
    <source>
        <dbReference type="ARBA" id="ARBA00022884"/>
    </source>
</evidence>
<accession>E1ZGV3</accession>
<dbReference type="GeneID" id="17354362"/>
<dbReference type="SMART" id="SM00360">
    <property type="entry name" value="RRM"/>
    <property type="match status" value="4"/>
</dbReference>
<dbReference type="GO" id="GO:0003729">
    <property type="term" value="F:mRNA binding"/>
    <property type="evidence" value="ECO:0007669"/>
    <property type="project" value="TreeGrafter"/>
</dbReference>
<dbReference type="Pfam" id="PF08536">
    <property type="entry name" value="Whirly"/>
    <property type="match status" value="1"/>
</dbReference>
<dbReference type="GO" id="GO:0005634">
    <property type="term" value="C:nucleus"/>
    <property type="evidence" value="ECO:0007669"/>
    <property type="project" value="UniProtKB-SubCell"/>
</dbReference>
<dbReference type="SUPFAM" id="SSF54447">
    <property type="entry name" value="ssDNA-binding transcriptional regulator domain"/>
    <property type="match status" value="1"/>
</dbReference>
<name>E1ZGV3_CHLVA</name>
<feature type="compositionally biased region" description="Low complexity" evidence="8">
    <location>
        <begin position="494"/>
        <end position="503"/>
    </location>
</feature>
<feature type="compositionally biased region" description="Low complexity" evidence="8">
    <location>
        <begin position="104"/>
        <end position="129"/>
    </location>
</feature>
<dbReference type="FunCoup" id="E1ZGV3">
    <property type="interactions" value="1645"/>
</dbReference>
<dbReference type="RefSeq" id="XP_005847106.1">
    <property type="nucleotide sequence ID" value="XM_005847044.1"/>
</dbReference>
<dbReference type="SUPFAM" id="SSF54928">
    <property type="entry name" value="RNA-binding domain, RBD"/>
    <property type="match status" value="3"/>
</dbReference>
<keyword evidence="5" id="KW-0809">Transit peptide</keyword>
<evidence type="ECO:0000313" key="11">
    <source>
        <dbReference type="Proteomes" id="UP000008141"/>
    </source>
</evidence>
<dbReference type="EMBL" id="GL433846">
    <property type="protein sequence ID" value="EFN55004.1"/>
    <property type="molecule type" value="Genomic_DNA"/>
</dbReference>
<feature type="compositionally biased region" description="Basic and acidic residues" evidence="8">
    <location>
        <begin position="842"/>
        <end position="855"/>
    </location>
</feature>
<feature type="region of interest" description="Disordered" evidence="8">
    <location>
        <begin position="801"/>
        <end position="1017"/>
    </location>
</feature>
<dbReference type="InParanoid" id="E1ZGV3"/>
<keyword evidence="4 7" id="KW-0694">RNA-binding</keyword>
<feature type="region of interest" description="Disordered" evidence="8">
    <location>
        <begin position="87"/>
        <end position="149"/>
    </location>
</feature>
<evidence type="ECO:0000256" key="3">
    <source>
        <dbReference type="ARBA" id="ARBA00022737"/>
    </source>
</evidence>
<feature type="region of interest" description="Disordered" evidence="8">
    <location>
        <begin position="1031"/>
        <end position="1088"/>
    </location>
</feature>
<feature type="compositionally biased region" description="Low complexity" evidence="8">
    <location>
        <begin position="1065"/>
        <end position="1083"/>
    </location>
</feature>
<dbReference type="STRING" id="554065.E1ZGV3"/>
<dbReference type="Gene3D" id="3.30.70.330">
    <property type="match status" value="4"/>
</dbReference>
<feature type="domain" description="RRM" evidence="9">
    <location>
        <begin position="277"/>
        <end position="354"/>
    </location>
</feature>
<feature type="region of interest" description="Disordered" evidence="8">
    <location>
        <begin position="390"/>
        <end position="422"/>
    </location>
</feature>
<dbReference type="GO" id="GO:0006952">
    <property type="term" value="P:defense response"/>
    <property type="evidence" value="ECO:0007669"/>
    <property type="project" value="InterPro"/>
</dbReference>
<dbReference type="OrthoDB" id="439808at2759"/>
<feature type="compositionally biased region" description="Low complexity" evidence="8">
    <location>
        <begin position="913"/>
        <end position="955"/>
    </location>
</feature>
<proteinExistence type="inferred from homology"/>
<dbReference type="PANTHER" id="PTHR48039">
    <property type="entry name" value="RNA-BINDING MOTIF PROTEIN 14B"/>
    <property type="match status" value="1"/>
</dbReference>
<reference evidence="10 11" key="1">
    <citation type="journal article" date="2010" name="Plant Cell">
        <title>The Chlorella variabilis NC64A genome reveals adaptation to photosymbiosis, coevolution with viruses, and cryptic sex.</title>
        <authorList>
            <person name="Blanc G."/>
            <person name="Duncan G."/>
            <person name="Agarkova I."/>
            <person name="Borodovsky M."/>
            <person name="Gurnon J."/>
            <person name="Kuo A."/>
            <person name="Lindquist E."/>
            <person name="Lucas S."/>
            <person name="Pangilinan J."/>
            <person name="Polle J."/>
            <person name="Salamov A."/>
            <person name="Terry A."/>
            <person name="Yamada T."/>
            <person name="Dunigan D.D."/>
            <person name="Grigoriev I.V."/>
            <person name="Claverie J.M."/>
            <person name="Van Etten J.L."/>
        </authorList>
    </citation>
    <scope>NUCLEOTIDE SEQUENCE [LARGE SCALE GENOMIC DNA]</scope>
    <source>
        <strain evidence="10 11">NC64A</strain>
    </source>
</reference>
<feature type="domain" description="RRM" evidence="9">
    <location>
        <begin position="10"/>
        <end position="88"/>
    </location>
</feature>
<sequence length="1274" mass="136136">MADAKKNDPRTVFVRGIDASVTNEQLQEFFSEVGPVKNAFLVRRGKDGPHRGFGFVQFAVQEDAERAAAEVPGKELAGRKLKVEGAVKRAPLEERKKRKQSGTAAAPQQQQQQQQHPAAEVATAQAPAAKKPRPSKPAGKPSSAAATAAEAKHKWLRTVAIAGLTPEAVDSALQMARAAGEVEEVIRPMPDQLGAQFKLRRDGCTGESLLAVYKTVKQATMAVEQLHGQVAVAGGEPAAKKQKKGGSKAAEAGGGGAAGCRVWARQLSGDGLHQKRWRLIVRNLPFTASEADLRQAFAPAGFVWELSLPRSASGRGRGFAFVGFTCKAHAERGIRLVNATVVAGRPVAVDWAVAKAQYDTAQPEQEAGAAGEGGTAGAGVAGGSLRQLMGIDGVDSDSEDDQAGPPAQMGHEGDDGEAAAPVEPEQERRMLASVIDGILDGGGEEDEPEAAAEGLSESEEEDGSEDEDGDEAAQEESDSEEGEEEEEEADEEAPAASVAAADPFSRSQLQKKAEAAATAAAAVAPGADQGRQRAEPEADATVFIRGLPLDVGKEQVFLKMKVYGPVRSCRLVLDKDSGKLKGTAFVDFYRRASAQAASDACAKGRRKEGPGVVIGGRVADVDLAVGQEEARALAVAKAAERGPRDSRRLALAKEGQIVEGSPAWEDMSAGDRAKRKRAAEEKKLKLKSPNFVVSDCRLSVRNVPTAWTEKQLKQAFIAAVKERASKAQPQVKQVKILMDEERLGPDGTPRSKGIAFVEFTEHEHALCALRQLNNNPAAFSKERRPIVEFALENVKTLKLRETKLGRSKQPREQQQHQQQQERQGAGGAASGTGGSQQQQHHQQGEKDGAEAPEAKSKRKLRKERRLMLQERRKEQKQQEASGGGAAAANGTPASCEKSRSAKRRELRKRRQEGQQGVAPAAAAPAVKTAPATAAAAKPAKPAAGAKQQQQQQQQQRPRLGVNSRAAKVAATSQQEQQTQRRKRSADELIDKLAEGPKGKRELRARKQRKKEQTDSVDQLARQYLTKFFSDAPAGAGKAGKGKGGSSGNAGAAAGQRSALKRWFEAQPQQRRASQQLRAQSTAAPPYWDDDSKPRVNVYSDYTIYKGKAAMAIKVIKPTWESIGSGLKISREGTLLLEFAASVGPQQYDWTKKETFGLSALECAAVLEAADARQSFEALHDPNKGRGGEGTVYKKFNMRPAPDKGWFFSIASTASGSQVNISCNVSDAELRLVTRVFDFVIPRLLGFDEHFAGAPSVVMPESAAAAAPAEAAAPF</sequence>
<dbReference type="Proteomes" id="UP000008141">
    <property type="component" value="Unassembled WGS sequence"/>
</dbReference>
<keyword evidence="3" id="KW-0677">Repeat</keyword>
<dbReference type="OMA" id="DTSTAKH"/>
<dbReference type="InterPro" id="IPR013742">
    <property type="entry name" value="Whirly"/>
</dbReference>
<feature type="compositionally biased region" description="Low complexity" evidence="8">
    <location>
        <begin position="136"/>
        <end position="149"/>
    </location>
</feature>
<keyword evidence="6" id="KW-0539">Nucleus</keyword>
<feature type="compositionally biased region" description="Acidic residues" evidence="8">
    <location>
        <begin position="442"/>
        <end position="493"/>
    </location>
</feature>
<dbReference type="FunFam" id="3.30.70.330:FF:000182">
    <property type="entry name" value="RNA-binding motif protein 28"/>
    <property type="match status" value="1"/>
</dbReference>
<feature type="compositionally biased region" description="Basic and acidic residues" evidence="8">
    <location>
        <begin position="801"/>
        <end position="814"/>
    </location>
</feature>
<dbReference type="InterPro" id="IPR012677">
    <property type="entry name" value="Nucleotide-bd_a/b_plait_sf"/>
</dbReference>
<dbReference type="CDD" id="cd12416">
    <property type="entry name" value="RRM4_RBM28_like"/>
    <property type="match status" value="1"/>
</dbReference>
<keyword evidence="11" id="KW-1185">Reference proteome</keyword>
<dbReference type="eggNOG" id="KOG0127">
    <property type="taxonomic scope" value="Eukaryota"/>
</dbReference>
<dbReference type="PANTHER" id="PTHR48039:SF5">
    <property type="entry name" value="RNA-BINDING PROTEIN 28"/>
    <property type="match status" value="1"/>
</dbReference>